<reference evidence="1" key="1">
    <citation type="submission" date="2020-05" db="EMBL/GenBank/DDBJ databases">
        <authorList>
            <person name="Chiriac C."/>
            <person name="Salcher M."/>
            <person name="Ghai R."/>
            <person name="Kavagutti S V."/>
        </authorList>
    </citation>
    <scope>NUCLEOTIDE SEQUENCE</scope>
</reference>
<sequence length="178" mass="20082">MSAWLEENKGWTGIQQARDALALADENAWSPAEVVMRSLWTRTAGLGPVLCNVPVFDLHGRHLVTGDMLDPVVGVVGEHQGPHHFERDQRRRDIARESMLRDHGLEYVERVAGEDPTRFLIRLRSAYARAARQPADARRWTLEAPASWVSTETVAQRRALNPRQRAVLLAHRQIQAAA</sequence>
<proteinExistence type="predicted"/>
<evidence type="ECO:0000313" key="1">
    <source>
        <dbReference type="EMBL" id="CAB4762633.1"/>
    </source>
</evidence>
<organism evidence="1">
    <name type="scientific">freshwater metagenome</name>
    <dbReference type="NCBI Taxonomy" id="449393"/>
    <lineage>
        <taxon>unclassified sequences</taxon>
        <taxon>metagenomes</taxon>
        <taxon>ecological metagenomes</taxon>
    </lineage>
</organism>
<gene>
    <name evidence="1" type="ORF">UFOPK2761_02766</name>
</gene>
<accession>A0A6J6UV77</accession>
<protein>
    <submittedName>
        <fullName evidence="1">Unannotated protein</fullName>
    </submittedName>
</protein>
<name>A0A6J6UV77_9ZZZZ</name>
<dbReference type="AlphaFoldDB" id="A0A6J6UV77"/>
<dbReference type="EMBL" id="CAEZYQ010000026">
    <property type="protein sequence ID" value="CAB4762633.1"/>
    <property type="molecule type" value="Genomic_DNA"/>
</dbReference>